<evidence type="ECO:0000313" key="14">
    <source>
        <dbReference type="Proteomes" id="UP000515165"/>
    </source>
</evidence>
<dbReference type="InterPro" id="IPR008271">
    <property type="entry name" value="Ser/Thr_kinase_AS"/>
</dbReference>
<dbReference type="InterPro" id="IPR000719">
    <property type="entry name" value="Prot_kinase_dom"/>
</dbReference>
<dbReference type="PANTHER" id="PTHR47096:SF1">
    <property type="entry name" value="MISSHAPEN LIKE KINASE 1"/>
    <property type="match status" value="1"/>
</dbReference>
<dbReference type="PROSITE" id="PS50219">
    <property type="entry name" value="CNH"/>
    <property type="match status" value="1"/>
</dbReference>
<evidence type="ECO:0000256" key="2">
    <source>
        <dbReference type="ARBA" id="ARBA00012513"/>
    </source>
</evidence>
<dbReference type="Pfam" id="PF00780">
    <property type="entry name" value="CNH"/>
    <property type="match status" value="1"/>
</dbReference>
<keyword evidence="4" id="KW-0808">Transferase</keyword>
<dbReference type="GO" id="GO:0005524">
    <property type="term" value="F:ATP binding"/>
    <property type="evidence" value="ECO:0007669"/>
    <property type="project" value="UniProtKB-UniRule"/>
</dbReference>
<feature type="compositionally biased region" description="Polar residues" evidence="11">
    <location>
        <begin position="651"/>
        <end position="664"/>
    </location>
</feature>
<comment type="catalytic activity">
    <reaction evidence="9">
        <text>L-seryl-[protein] + ATP = O-phospho-L-seryl-[protein] + ADP + H(+)</text>
        <dbReference type="Rhea" id="RHEA:17989"/>
        <dbReference type="Rhea" id="RHEA-COMP:9863"/>
        <dbReference type="Rhea" id="RHEA-COMP:11604"/>
        <dbReference type="ChEBI" id="CHEBI:15378"/>
        <dbReference type="ChEBI" id="CHEBI:29999"/>
        <dbReference type="ChEBI" id="CHEBI:30616"/>
        <dbReference type="ChEBI" id="CHEBI:83421"/>
        <dbReference type="ChEBI" id="CHEBI:456216"/>
        <dbReference type="EC" id="2.7.11.1"/>
    </reaction>
</comment>
<comment type="similarity">
    <text evidence="1">Belongs to the protein kinase superfamily. STE Ser/Thr protein kinase family. STE20 subfamily.</text>
</comment>
<feature type="compositionally biased region" description="Low complexity" evidence="11">
    <location>
        <begin position="619"/>
        <end position="645"/>
    </location>
</feature>
<dbReference type="InterPro" id="IPR051700">
    <property type="entry name" value="STE20_Ser-Thr_kinase"/>
</dbReference>
<proteinExistence type="inferred from homology"/>
<keyword evidence="3" id="KW-0723">Serine/threonine-protein kinase</keyword>
<comment type="catalytic activity">
    <reaction evidence="8">
        <text>L-threonyl-[protein] + ATP = O-phospho-L-threonyl-[protein] + ADP + H(+)</text>
        <dbReference type="Rhea" id="RHEA:46608"/>
        <dbReference type="Rhea" id="RHEA-COMP:11060"/>
        <dbReference type="Rhea" id="RHEA-COMP:11605"/>
        <dbReference type="ChEBI" id="CHEBI:15378"/>
        <dbReference type="ChEBI" id="CHEBI:30013"/>
        <dbReference type="ChEBI" id="CHEBI:30616"/>
        <dbReference type="ChEBI" id="CHEBI:61977"/>
        <dbReference type="ChEBI" id="CHEBI:456216"/>
        <dbReference type="EC" id="2.7.11.1"/>
    </reaction>
</comment>
<dbReference type="GeneID" id="113937704"/>
<evidence type="ECO:0000256" key="11">
    <source>
        <dbReference type="SAM" id="MobiDB-lite"/>
    </source>
</evidence>
<keyword evidence="7 10" id="KW-0067">ATP-binding</keyword>
<name>A0A6P9FGK2_ZALCA</name>
<dbReference type="CTD" id="9448"/>
<feature type="region of interest" description="Disordered" evidence="11">
    <location>
        <begin position="306"/>
        <end position="349"/>
    </location>
</feature>
<evidence type="ECO:0000256" key="6">
    <source>
        <dbReference type="ARBA" id="ARBA00022777"/>
    </source>
</evidence>
<evidence type="ECO:0000256" key="1">
    <source>
        <dbReference type="ARBA" id="ARBA00008874"/>
    </source>
</evidence>
<dbReference type="PANTHER" id="PTHR47096">
    <property type="entry name" value="MISSHAPEN LIKE KINASE 1"/>
    <property type="match status" value="1"/>
</dbReference>
<evidence type="ECO:0000259" key="12">
    <source>
        <dbReference type="PROSITE" id="PS50011"/>
    </source>
</evidence>
<evidence type="ECO:0000259" key="13">
    <source>
        <dbReference type="PROSITE" id="PS50219"/>
    </source>
</evidence>
<keyword evidence="5 10" id="KW-0547">Nucleotide-binding</keyword>
<dbReference type="AlphaFoldDB" id="A0A6P9FGK2"/>
<reference evidence="15" key="1">
    <citation type="submission" date="2025-08" db="UniProtKB">
        <authorList>
            <consortium name="RefSeq"/>
        </authorList>
    </citation>
    <scope>IDENTIFICATION</scope>
    <source>
        <tissue evidence="15">Blood</tissue>
    </source>
</reference>
<feature type="region of interest" description="Disordered" evidence="11">
    <location>
        <begin position="527"/>
        <end position="758"/>
    </location>
</feature>
<keyword evidence="6 15" id="KW-0418">Kinase</keyword>
<dbReference type="FunFam" id="3.30.200.20:FF:000006">
    <property type="entry name" value="TRAF2 and NCK-interacting protein kinase isoform 4"/>
    <property type="match status" value="1"/>
</dbReference>
<dbReference type="FunFam" id="1.10.510.10:FF:000003">
    <property type="entry name" value="TRAF2 and NCK-interacting protein kinase isoform 4"/>
    <property type="match status" value="1"/>
</dbReference>
<dbReference type="Gene3D" id="3.30.200.20">
    <property type="entry name" value="Phosphorylase Kinase, domain 1"/>
    <property type="match status" value="1"/>
</dbReference>
<feature type="domain" description="Protein kinase" evidence="12">
    <location>
        <begin position="25"/>
        <end position="289"/>
    </location>
</feature>
<dbReference type="SUPFAM" id="SSF56112">
    <property type="entry name" value="Protein kinase-like (PK-like)"/>
    <property type="match status" value="1"/>
</dbReference>
<dbReference type="InterPro" id="IPR017441">
    <property type="entry name" value="Protein_kinase_ATP_BS"/>
</dbReference>
<accession>A0A6P9FGK2</accession>
<dbReference type="GO" id="GO:0004674">
    <property type="term" value="F:protein serine/threonine kinase activity"/>
    <property type="evidence" value="ECO:0007669"/>
    <property type="project" value="UniProtKB-KW"/>
</dbReference>
<dbReference type="Proteomes" id="UP000515165">
    <property type="component" value="Chromosome 8"/>
</dbReference>
<dbReference type="CDD" id="cd06636">
    <property type="entry name" value="STKc_MAP4K4_6_N"/>
    <property type="match status" value="1"/>
</dbReference>
<evidence type="ECO:0000256" key="3">
    <source>
        <dbReference type="ARBA" id="ARBA00022527"/>
    </source>
</evidence>
<dbReference type="SMART" id="SM00036">
    <property type="entry name" value="CNH"/>
    <property type="match status" value="1"/>
</dbReference>
<feature type="domain" description="CNH" evidence="13">
    <location>
        <begin position="873"/>
        <end position="1160"/>
    </location>
</feature>
<dbReference type="Gene3D" id="1.10.510.10">
    <property type="entry name" value="Transferase(Phosphotransferase) domain 1"/>
    <property type="match status" value="1"/>
</dbReference>
<dbReference type="GO" id="GO:0005829">
    <property type="term" value="C:cytosol"/>
    <property type="evidence" value="ECO:0007669"/>
    <property type="project" value="TreeGrafter"/>
</dbReference>
<evidence type="ECO:0000256" key="10">
    <source>
        <dbReference type="PROSITE-ProRule" id="PRU10141"/>
    </source>
</evidence>
<feature type="compositionally biased region" description="Basic and acidic residues" evidence="11">
    <location>
        <begin position="551"/>
        <end position="567"/>
    </location>
</feature>
<evidence type="ECO:0000256" key="7">
    <source>
        <dbReference type="ARBA" id="ARBA00022840"/>
    </source>
</evidence>
<dbReference type="PROSITE" id="PS00108">
    <property type="entry name" value="PROTEIN_KINASE_ST"/>
    <property type="match status" value="1"/>
</dbReference>
<evidence type="ECO:0000256" key="8">
    <source>
        <dbReference type="ARBA" id="ARBA00047899"/>
    </source>
</evidence>
<organism evidence="14 15">
    <name type="scientific">Zalophus californianus</name>
    <name type="common">California sealion</name>
    <dbReference type="NCBI Taxonomy" id="9704"/>
    <lineage>
        <taxon>Eukaryota</taxon>
        <taxon>Metazoa</taxon>
        <taxon>Chordata</taxon>
        <taxon>Craniata</taxon>
        <taxon>Vertebrata</taxon>
        <taxon>Euteleostomi</taxon>
        <taxon>Mammalia</taxon>
        <taxon>Eutheria</taxon>
        <taxon>Laurasiatheria</taxon>
        <taxon>Carnivora</taxon>
        <taxon>Caniformia</taxon>
        <taxon>Pinnipedia</taxon>
        <taxon>Otariidae</taxon>
        <taxon>Zalophus</taxon>
    </lineage>
</organism>
<feature type="compositionally biased region" description="Polar residues" evidence="11">
    <location>
        <begin position="745"/>
        <end position="756"/>
    </location>
</feature>
<evidence type="ECO:0000256" key="5">
    <source>
        <dbReference type="ARBA" id="ARBA00022741"/>
    </source>
</evidence>
<feature type="compositionally biased region" description="Basic and acidic residues" evidence="11">
    <location>
        <begin position="666"/>
        <end position="679"/>
    </location>
</feature>
<dbReference type="RefSeq" id="XP_035584746.1">
    <property type="nucleotide sequence ID" value="XM_035728853.1"/>
</dbReference>
<dbReference type="InterPro" id="IPR011009">
    <property type="entry name" value="Kinase-like_dom_sf"/>
</dbReference>
<protein>
    <recommendedName>
        <fullName evidence="2">non-specific serine/threonine protein kinase</fullName>
        <ecNumber evidence="2">2.7.11.1</ecNumber>
    </recommendedName>
</protein>
<evidence type="ECO:0000313" key="15">
    <source>
        <dbReference type="RefSeq" id="XP_035584746.1"/>
    </source>
</evidence>
<feature type="compositionally biased region" description="Basic and acidic residues" evidence="11">
    <location>
        <begin position="694"/>
        <end position="709"/>
    </location>
</feature>
<evidence type="ECO:0000256" key="4">
    <source>
        <dbReference type="ARBA" id="ARBA00022679"/>
    </source>
</evidence>
<keyword evidence="14" id="KW-1185">Reference proteome</keyword>
<dbReference type="PROSITE" id="PS00107">
    <property type="entry name" value="PROTEIN_KINASE_ATP"/>
    <property type="match status" value="1"/>
</dbReference>
<feature type="compositionally biased region" description="Basic and acidic residues" evidence="11">
    <location>
        <begin position="607"/>
        <end position="616"/>
    </location>
</feature>
<feature type="compositionally biased region" description="Acidic residues" evidence="11">
    <location>
        <begin position="317"/>
        <end position="338"/>
    </location>
</feature>
<dbReference type="SMART" id="SM00220">
    <property type="entry name" value="S_TKc"/>
    <property type="match status" value="1"/>
</dbReference>
<gene>
    <name evidence="15" type="primary">MAP4K4</name>
</gene>
<dbReference type="InterPro" id="IPR001180">
    <property type="entry name" value="CNH_dom"/>
</dbReference>
<dbReference type="Pfam" id="PF00069">
    <property type="entry name" value="Pkinase"/>
    <property type="match status" value="1"/>
</dbReference>
<feature type="binding site" evidence="10">
    <location>
        <position position="54"/>
    </location>
    <ligand>
        <name>ATP</name>
        <dbReference type="ChEBI" id="CHEBI:30616"/>
    </ligand>
</feature>
<dbReference type="EC" id="2.7.11.1" evidence="2"/>
<feature type="compositionally biased region" description="Acidic residues" evidence="11">
    <location>
        <begin position="719"/>
        <end position="734"/>
    </location>
</feature>
<feature type="compositionally biased region" description="Low complexity" evidence="11">
    <location>
        <begin position="585"/>
        <end position="599"/>
    </location>
</feature>
<sequence>MANDSPAKSLVDIDLSSLRDPAGIFELVEVVGNGTYGQVYKGRHVKTGQLAAIKVMDVTEDEEEEIKLEINMLKKYSHHRNIATYYGAFIKKSPPGHDDQLWLVMEFCGAGSITDLVKNTKGNTLKEDWIAYISREILRGLAHLHIHHVIHRDIKGQNVLLTENAEVKLVDFGVSAQLDRTVGRRNTFIGTPYWMAPEVIACDENPDATYDYRSDLWSCGITAIEMAEGAPPLCDMHPMRALFLIPRNPPPRLKSKKWSKKFFSFIEGCLVKNYMQRPSTEQLLKHPFIRDQPNERQVRIQLKDHIDRTRKKRGEKDETEYEYSGSEEEEEEVPEQEGEPSSIVNVPGESTLRRDFLRLQQENKERSEALRRQQLLQEQQLREQEEYKRQLLAERQKRIEQQKEQRRRLEEQQRREREARRQQEREQRRREQEEKRRLEELERRRKEEEERRRAEEEKRRVEREQEYIRRQLEEEQRHLEILQQQLLQEQAMLLECRWREMEEHRQAERLQRQLQQEQAYLLSLQHDHRRPHPQQPQPPQQERSKPSFHAPEPKPHYEPADRAREVPVRTTSRSPVLSRRDSPLQGSGQQNSQAGQRNSTSSIEPRLLWERVEKLVPRPGSGSSSGSSNSGSQPGSHPGSQSGSGERFRVRSSSKSEGSPSQRLENAVKKPEEKKEVFRPLKPAGEVDLTALAKELRAVEDVRPPHKVTDYSSSSEESGTTDEEDDDVEQEGAEEATSGPEDTRAASSLNLSNGETESVKTMIVHDDVESEPAMTPSKEGTLIVRQTQSASSTLQKHKSSSSFTPFIDPRLLQISPSSGTTVTSVVGFSCDGMRPEAIRQDPTRKGSVVNVNPTNTRPQSDTPEIRKYKKRFNSEILCAALWGVNLLVGTESGLMLLDRSGQGKVYPLINRRRFQQMDVLEGLNVLVTISGKKDKLRVYYLSWLRNKILHNDPEVEKKQGWTTVGDLEGCVHYKVVKYERIKFLVIALKSSVEVYAWAPKPYHKFMAFKSFGELVHKPLLVDLTVEEGQRLKVIYGSCAGFHAVDVDSGSVYDIYLPTHIQCSIKPHAIIILPNTDGMELLVCYEDEGVYVNTYGRITKDVVLQWGEMPTSVAYIRSNQTMGWGEKAIEIRSVETGHLDGVFMHKRAQRLKFLCERNDKVFFASVRSGGSSQVYFMTLGRTSLLSW</sequence>
<evidence type="ECO:0000256" key="9">
    <source>
        <dbReference type="ARBA" id="ARBA00048679"/>
    </source>
</evidence>
<dbReference type="PROSITE" id="PS50011">
    <property type="entry name" value="PROTEIN_KINASE_DOM"/>
    <property type="match status" value="1"/>
</dbReference>
<feature type="region of interest" description="Disordered" evidence="11">
    <location>
        <begin position="421"/>
        <end position="462"/>
    </location>
</feature>